<organism evidence="1 2">
    <name type="scientific">Gossypium schwendimanii</name>
    <name type="common">Cotton</name>
    <dbReference type="NCBI Taxonomy" id="34291"/>
    <lineage>
        <taxon>Eukaryota</taxon>
        <taxon>Viridiplantae</taxon>
        <taxon>Streptophyta</taxon>
        <taxon>Embryophyta</taxon>
        <taxon>Tracheophyta</taxon>
        <taxon>Spermatophyta</taxon>
        <taxon>Magnoliopsida</taxon>
        <taxon>eudicotyledons</taxon>
        <taxon>Gunneridae</taxon>
        <taxon>Pentapetalae</taxon>
        <taxon>rosids</taxon>
        <taxon>malvids</taxon>
        <taxon>Malvales</taxon>
        <taxon>Malvaceae</taxon>
        <taxon>Malvoideae</taxon>
        <taxon>Gossypium</taxon>
    </lineage>
</organism>
<feature type="non-terminal residue" evidence="1">
    <location>
        <position position="18"/>
    </location>
</feature>
<reference evidence="1 2" key="1">
    <citation type="journal article" date="2019" name="Genome Biol. Evol.">
        <title>Insights into the evolution of the New World diploid cottons (Gossypium, subgenus Houzingenia) based on genome sequencing.</title>
        <authorList>
            <person name="Grover C.E."/>
            <person name="Arick M.A. 2nd"/>
            <person name="Thrash A."/>
            <person name="Conover J.L."/>
            <person name="Sanders W.S."/>
            <person name="Peterson D.G."/>
            <person name="Frelichowski J.E."/>
            <person name="Scheffler J.A."/>
            <person name="Scheffler B.E."/>
            <person name="Wendel J.F."/>
        </authorList>
    </citation>
    <scope>NUCLEOTIDE SEQUENCE [LARGE SCALE GENOMIC DNA]</scope>
    <source>
        <strain evidence="1">1</strain>
        <tissue evidence="1">Leaf</tissue>
    </source>
</reference>
<keyword evidence="2" id="KW-1185">Reference proteome</keyword>
<evidence type="ECO:0000313" key="1">
    <source>
        <dbReference type="EMBL" id="MBA0859209.1"/>
    </source>
</evidence>
<proteinExistence type="predicted"/>
<name>A0A7J9LLL9_GOSSC</name>
<dbReference type="EMBL" id="JABFAF010000007">
    <property type="protein sequence ID" value="MBA0859209.1"/>
    <property type="molecule type" value="Genomic_DNA"/>
</dbReference>
<gene>
    <name evidence="1" type="ORF">Goshw_004410</name>
</gene>
<accession>A0A7J9LLL9</accession>
<dbReference type="Proteomes" id="UP000593576">
    <property type="component" value="Unassembled WGS sequence"/>
</dbReference>
<protein>
    <submittedName>
        <fullName evidence="1">Uncharacterized protein</fullName>
    </submittedName>
</protein>
<dbReference type="AlphaFoldDB" id="A0A7J9LLL9"/>
<comment type="caution">
    <text evidence="1">The sequence shown here is derived from an EMBL/GenBank/DDBJ whole genome shotgun (WGS) entry which is preliminary data.</text>
</comment>
<evidence type="ECO:0000313" key="2">
    <source>
        <dbReference type="Proteomes" id="UP000593576"/>
    </source>
</evidence>
<dbReference type="OrthoDB" id="3295at2759"/>
<sequence>MYLQAVPLNLTKEILQYP</sequence>